<dbReference type="GO" id="GO:0006071">
    <property type="term" value="P:glycerol metabolic process"/>
    <property type="evidence" value="ECO:0007669"/>
    <property type="project" value="UniProtKB-KW"/>
</dbReference>
<keyword evidence="4" id="KW-0319">Glycerol metabolism</keyword>
<gene>
    <name evidence="9" type="ORF">B9Z37_05845</name>
</gene>
<comment type="caution">
    <text evidence="9">The sequence shown here is derived from an EMBL/GenBank/DDBJ whole genome shotgun (WGS) entry which is preliminary data.</text>
</comment>
<evidence type="ECO:0000256" key="3">
    <source>
        <dbReference type="ARBA" id="ARBA00022630"/>
    </source>
</evidence>
<feature type="domain" description="Alpha-glycerophosphate oxidase C-terminal" evidence="8">
    <location>
        <begin position="454"/>
        <end position="513"/>
    </location>
</feature>
<dbReference type="Pfam" id="PF01266">
    <property type="entry name" value="DAO"/>
    <property type="match status" value="1"/>
</dbReference>
<dbReference type="Gene3D" id="3.30.9.10">
    <property type="entry name" value="D-Amino Acid Oxidase, subunit A, domain 2"/>
    <property type="match status" value="1"/>
</dbReference>
<dbReference type="OrthoDB" id="9766796at2"/>
<dbReference type="PANTHER" id="PTHR11985">
    <property type="entry name" value="GLYCEROL-3-PHOSPHATE DEHYDROGENASE"/>
    <property type="match status" value="1"/>
</dbReference>
<evidence type="ECO:0000256" key="1">
    <source>
        <dbReference type="ARBA" id="ARBA00001974"/>
    </source>
</evidence>
<comment type="similarity">
    <text evidence="2">Belongs to the FAD-dependent glycerol-3-phosphate dehydrogenase family.</text>
</comment>
<proteinExistence type="inferred from homology"/>
<evidence type="ECO:0000313" key="10">
    <source>
        <dbReference type="Proteomes" id="UP000250790"/>
    </source>
</evidence>
<sequence>MTAPLQSLREDLLTRLQAPVIWDLVVVGGGATGLGVALQAASEGLTVALLEAQDLAQGTSSRSTKLVHGGVRYLAQGHWPLVREALHERRALLERAPHLAQPLAFVMPTYRFGEQAFYGMGLKLYEWLAASASLGKTEFLDAQATQAVIAGVRTDGLRGGVQYWDGQFDDARLAVALARTAAREGACVINHVAVQSLMYEDGRVVGVRAKDAEQGAEFDVRAQCVVNATGVWVDGLRLADGRQRGQVLPDLVAPSQGVHLVVDASFWPGEKALLVPKTADGRVLFAVPWMGKVLLGTTDTAREDAPQEPRPVSEEVDLILNEAGRYLQKAPRREDVLSAWAGLRPLVKAEATVAASAGATQSISREHHVEVSPTGLVSVTGGKWTTYHAMAEDVLRQARRQAGLKMPVRVMAAADQLVGAPRADGLGVALARSAGLHLYGTEQGWVTALPGGETSLAPGLTEGMVRFAARYEYARSVEDVLARRSRCLFLDAALAKALAPRVAQILQEELGIDPGLAAFEALAEDYARCP</sequence>
<evidence type="ECO:0000259" key="7">
    <source>
        <dbReference type="Pfam" id="PF01266"/>
    </source>
</evidence>
<dbReference type="InterPro" id="IPR038299">
    <property type="entry name" value="DAO_C_sf"/>
</dbReference>
<dbReference type="InterPro" id="IPR036188">
    <property type="entry name" value="FAD/NAD-bd_sf"/>
</dbReference>
<evidence type="ECO:0000313" key="9">
    <source>
        <dbReference type="EMBL" id="PUE54579.1"/>
    </source>
</evidence>
<evidence type="ECO:0000256" key="6">
    <source>
        <dbReference type="ARBA" id="ARBA00023002"/>
    </source>
</evidence>
<dbReference type="PANTHER" id="PTHR11985:SF35">
    <property type="entry name" value="ANAEROBIC GLYCEROL-3-PHOSPHATE DEHYDROGENASE SUBUNIT A"/>
    <property type="match status" value="1"/>
</dbReference>
<feature type="domain" description="FAD dependent oxidoreductase" evidence="7">
    <location>
        <begin position="23"/>
        <end position="352"/>
    </location>
</feature>
<evidence type="ECO:0000256" key="5">
    <source>
        <dbReference type="ARBA" id="ARBA00022827"/>
    </source>
</evidence>
<dbReference type="GO" id="GO:0046168">
    <property type="term" value="P:glycerol-3-phosphate catabolic process"/>
    <property type="evidence" value="ECO:0007669"/>
    <property type="project" value="TreeGrafter"/>
</dbReference>
<comment type="cofactor">
    <cofactor evidence="1">
        <name>FAD</name>
        <dbReference type="ChEBI" id="CHEBI:57692"/>
    </cofactor>
</comment>
<accession>A0A315EBU8</accession>
<keyword evidence="5" id="KW-0274">FAD</keyword>
<name>A0A315EBU8_9BURK</name>
<dbReference type="Proteomes" id="UP000250790">
    <property type="component" value="Unassembled WGS sequence"/>
</dbReference>
<dbReference type="Gene3D" id="3.50.50.60">
    <property type="entry name" value="FAD/NAD(P)-binding domain"/>
    <property type="match status" value="1"/>
</dbReference>
<dbReference type="Pfam" id="PF16901">
    <property type="entry name" value="DAO_C"/>
    <property type="match status" value="1"/>
</dbReference>
<dbReference type="GO" id="GO:0004368">
    <property type="term" value="F:glycerol-3-phosphate dehydrogenase (quinone) activity"/>
    <property type="evidence" value="ECO:0007669"/>
    <property type="project" value="InterPro"/>
</dbReference>
<dbReference type="InterPro" id="IPR006076">
    <property type="entry name" value="FAD-dep_OxRdtase"/>
</dbReference>
<keyword evidence="10" id="KW-1185">Reference proteome</keyword>
<dbReference type="SUPFAM" id="SSF51905">
    <property type="entry name" value="FAD/NAD(P)-binding domain"/>
    <property type="match status" value="1"/>
</dbReference>
<dbReference type="EMBL" id="NESN01000002">
    <property type="protein sequence ID" value="PUE54579.1"/>
    <property type="molecule type" value="Genomic_DNA"/>
</dbReference>
<evidence type="ECO:0000256" key="2">
    <source>
        <dbReference type="ARBA" id="ARBA00007330"/>
    </source>
</evidence>
<protein>
    <submittedName>
        <fullName evidence="9">FAD-dependent oxidoreductase</fullName>
    </submittedName>
</protein>
<dbReference type="InterPro" id="IPR000447">
    <property type="entry name" value="G3P_DH_FAD-dep"/>
</dbReference>
<keyword evidence="6" id="KW-0560">Oxidoreductase</keyword>
<dbReference type="Gene3D" id="1.10.8.870">
    <property type="entry name" value="Alpha-glycerophosphate oxidase, cap domain"/>
    <property type="match status" value="1"/>
</dbReference>
<evidence type="ECO:0000256" key="4">
    <source>
        <dbReference type="ARBA" id="ARBA00022798"/>
    </source>
</evidence>
<organism evidence="9 10">
    <name type="scientific">Limnohabitans parvus II-B4</name>
    <dbReference type="NCBI Taxonomy" id="1293052"/>
    <lineage>
        <taxon>Bacteria</taxon>
        <taxon>Pseudomonadati</taxon>
        <taxon>Pseudomonadota</taxon>
        <taxon>Betaproteobacteria</taxon>
        <taxon>Burkholderiales</taxon>
        <taxon>Comamonadaceae</taxon>
        <taxon>Limnohabitans</taxon>
    </lineage>
</organism>
<keyword evidence="3" id="KW-0285">Flavoprotein</keyword>
<dbReference type="InterPro" id="IPR031656">
    <property type="entry name" value="DAO_C"/>
</dbReference>
<reference evidence="9 10" key="1">
    <citation type="submission" date="2017-04" db="EMBL/GenBank/DDBJ databases">
        <title>Unexpected and diverse lifestyles within the genus Limnohabitans.</title>
        <authorList>
            <person name="Kasalicky V."/>
            <person name="Mehrshad M."/>
            <person name="Andrei S.-A."/>
            <person name="Salcher M."/>
            <person name="Kratochvilova H."/>
            <person name="Simek K."/>
            <person name="Ghai R."/>
        </authorList>
    </citation>
    <scope>NUCLEOTIDE SEQUENCE [LARGE SCALE GENOMIC DNA]</scope>
    <source>
        <strain evidence="9 10">II-B4</strain>
    </source>
</reference>
<dbReference type="AlphaFoldDB" id="A0A315EBU8"/>
<evidence type="ECO:0000259" key="8">
    <source>
        <dbReference type="Pfam" id="PF16901"/>
    </source>
</evidence>
<dbReference type="PRINTS" id="PR01001">
    <property type="entry name" value="FADG3PDH"/>
</dbReference>